<dbReference type="PANTHER" id="PTHR42104">
    <property type="entry name" value="EXTRACELLULAR GUANYL-SPECIFIC RIBONUCLEASE RNTA (AFU_ORTHOLOGUE AFUA_4G03230)"/>
    <property type="match status" value="1"/>
</dbReference>
<sequence>MDSVSWIPSQGDDLVASMGFTFQSDCNAPFFEFPIFKSQVYTGGSPGPDRVVIGSVNGEDAAFCGLITHTGAAGRNGFLQCQAA</sequence>
<dbReference type="PANTHER" id="PTHR42104:SF1">
    <property type="entry name" value="EXTRACELLULAR GUANYL-SPECIFIC RIBONUCLEASE RNTA (AFU_ORTHOLOGUE AFUA_4G03230)"/>
    <property type="match status" value="1"/>
</dbReference>
<evidence type="ECO:0000256" key="4">
    <source>
        <dbReference type="ARBA" id="ARBA00023157"/>
    </source>
</evidence>
<gene>
    <name evidence="6" type="ORF">RDB_LOCUS81387</name>
</gene>
<evidence type="ECO:0000313" key="6">
    <source>
        <dbReference type="EMBL" id="CAE6487597.1"/>
    </source>
</evidence>
<proteinExistence type="predicted"/>
<evidence type="ECO:0000256" key="3">
    <source>
        <dbReference type="ARBA" id="ARBA00022801"/>
    </source>
</evidence>
<evidence type="ECO:0000313" key="7">
    <source>
        <dbReference type="Proteomes" id="UP000663850"/>
    </source>
</evidence>
<dbReference type="InterPro" id="IPR016191">
    <property type="entry name" value="Ribonuclease/ribotoxin"/>
</dbReference>
<evidence type="ECO:0000256" key="2">
    <source>
        <dbReference type="ARBA" id="ARBA00022759"/>
    </source>
</evidence>
<dbReference type="GO" id="GO:0004521">
    <property type="term" value="F:RNA endonuclease activity"/>
    <property type="evidence" value="ECO:0007669"/>
    <property type="project" value="InterPro"/>
</dbReference>
<dbReference type="InterPro" id="IPR000026">
    <property type="entry name" value="N1-like"/>
</dbReference>
<dbReference type="SUPFAM" id="SSF53933">
    <property type="entry name" value="Microbial ribonucleases"/>
    <property type="match status" value="1"/>
</dbReference>
<dbReference type="EMBL" id="CAJMWZ010004274">
    <property type="protein sequence ID" value="CAE6487597.1"/>
    <property type="molecule type" value="Genomic_DNA"/>
</dbReference>
<organism evidence="6 7">
    <name type="scientific">Rhizoctonia solani</name>
    <dbReference type="NCBI Taxonomy" id="456999"/>
    <lineage>
        <taxon>Eukaryota</taxon>
        <taxon>Fungi</taxon>
        <taxon>Dikarya</taxon>
        <taxon>Basidiomycota</taxon>
        <taxon>Agaricomycotina</taxon>
        <taxon>Agaricomycetes</taxon>
        <taxon>Cantharellales</taxon>
        <taxon>Ceratobasidiaceae</taxon>
        <taxon>Rhizoctonia</taxon>
    </lineage>
</organism>
<dbReference type="AlphaFoldDB" id="A0A8H3CJ74"/>
<comment type="caution">
    <text evidence="6">The sequence shown here is derived from an EMBL/GenBank/DDBJ whole genome shotgun (WGS) entry which is preliminary data.</text>
</comment>
<reference evidence="6" key="1">
    <citation type="submission" date="2021-01" db="EMBL/GenBank/DDBJ databases">
        <authorList>
            <person name="Kaushik A."/>
        </authorList>
    </citation>
    <scope>NUCLEOTIDE SEQUENCE</scope>
    <source>
        <strain evidence="6">Type strain: AG8-Rh-89/</strain>
    </source>
</reference>
<name>A0A8H3CJ74_9AGAM</name>
<dbReference type="GO" id="GO:0016829">
    <property type="term" value="F:lyase activity"/>
    <property type="evidence" value="ECO:0007669"/>
    <property type="project" value="UniProtKB-KW"/>
</dbReference>
<keyword evidence="3" id="KW-0378">Hydrolase</keyword>
<dbReference type="GO" id="GO:0003723">
    <property type="term" value="F:RNA binding"/>
    <property type="evidence" value="ECO:0007669"/>
    <property type="project" value="InterPro"/>
</dbReference>
<evidence type="ECO:0000256" key="1">
    <source>
        <dbReference type="ARBA" id="ARBA00022722"/>
    </source>
</evidence>
<evidence type="ECO:0000256" key="5">
    <source>
        <dbReference type="ARBA" id="ARBA00023239"/>
    </source>
</evidence>
<keyword evidence="1" id="KW-0540">Nuclease</keyword>
<dbReference type="Gene3D" id="3.10.450.30">
    <property type="entry name" value="Microbial ribonucleases"/>
    <property type="match status" value="1"/>
</dbReference>
<dbReference type="GO" id="GO:0016787">
    <property type="term" value="F:hydrolase activity"/>
    <property type="evidence" value="ECO:0007669"/>
    <property type="project" value="UniProtKB-KW"/>
</dbReference>
<dbReference type="Pfam" id="PF00545">
    <property type="entry name" value="Ribonuclease"/>
    <property type="match status" value="1"/>
</dbReference>
<dbReference type="Proteomes" id="UP000663850">
    <property type="component" value="Unassembled WGS sequence"/>
</dbReference>
<protein>
    <submittedName>
        <fullName evidence="6">Uncharacterized protein</fullName>
    </submittedName>
</protein>
<keyword evidence="2" id="KW-0255">Endonuclease</keyword>
<keyword evidence="5" id="KW-0456">Lyase</keyword>
<keyword evidence="4" id="KW-1015">Disulfide bond</keyword>
<accession>A0A8H3CJ74</accession>